<gene>
    <name evidence="1" type="ORF">BME96_01045</name>
</gene>
<organism evidence="1 2">
    <name type="scientific">Virgibacillus halodenitrificans</name>
    <name type="common">Bacillus halodenitrificans</name>
    <dbReference type="NCBI Taxonomy" id="1482"/>
    <lineage>
        <taxon>Bacteria</taxon>
        <taxon>Bacillati</taxon>
        <taxon>Bacillota</taxon>
        <taxon>Bacilli</taxon>
        <taxon>Bacillales</taxon>
        <taxon>Bacillaceae</taxon>
        <taxon>Virgibacillus</taxon>
    </lineage>
</organism>
<dbReference type="RefSeq" id="WP_071648053.1">
    <property type="nucleotide sequence ID" value="NZ_CP017962.1"/>
</dbReference>
<proteinExistence type="predicted"/>
<dbReference type="KEGG" id="vhl:BME96_01045"/>
<reference evidence="1 2" key="1">
    <citation type="submission" date="2016-11" db="EMBL/GenBank/DDBJ databases">
        <title>Complete genome sequencing of Virgibacillus halodenitrificans PDB-F2.</title>
        <authorList>
            <person name="Sun Z."/>
            <person name="Zhou Y."/>
            <person name="Li H."/>
        </authorList>
    </citation>
    <scope>NUCLEOTIDE SEQUENCE [LARGE SCALE GENOMIC DNA]</scope>
    <source>
        <strain evidence="1 2">PDB-F2</strain>
    </source>
</reference>
<accession>A0AAC9IVQ2</accession>
<dbReference type="AlphaFoldDB" id="A0AAC9IVQ2"/>
<evidence type="ECO:0000313" key="2">
    <source>
        <dbReference type="Proteomes" id="UP000182945"/>
    </source>
</evidence>
<sequence>MSRETNKSVLLGAISGVTLGWAAKSLASRQAGFLDKIRRIDQRIYEDGRARAEKINQIKLDVDKKI</sequence>
<evidence type="ECO:0000313" key="1">
    <source>
        <dbReference type="EMBL" id="APC46873.1"/>
    </source>
</evidence>
<dbReference type="EMBL" id="CP017962">
    <property type="protein sequence ID" value="APC46873.1"/>
    <property type="molecule type" value="Genomic_DNA"/>
</dbReference>
<dbReference type="Proteomes" id="UP000182945">
    <property type="component" value="Chromosome"/>
</dbReference>
<dbReference type="GeneID" id="71512963"/>
<protein>
    <submittedName>
        <fullName evidence="1">Uncharacterized protein</fullName>
    </submittedName>
</protein>
<name>A0AAC9IVQ2_VIRHA</name>